<dbReference type="RefSeq" id="WP_055178250.1">
    <property type="nucleotide sequence ID" value="NZ_JAUSQY010000001.1"/>
</dbReference>
<feature type="chain" id="PRO_5006187504" description="Cutinase" evidence="2">
    <location>
        <begin position="29"/>
        <end position="203"/>
    </location>
</feature>
<organism evidence="3 4">
    <name type="scientific">Corynebacterium lowii</name>
    <dbReference type="NCBI Taxonomy" id="1544413"/>
    <lineage>
        <taxon>Bacteria</taxon>
        <taxon>Bacillati</taxon>
        <taxon>Actinomycetota</taxon>
        <taxon>Actinomycetes</taxon>
        <taxon>Mycobacteriales</taxon>
        <taxon>Corynebacteriaceae</taxon>
        <taxon>Corynebacterium</taxon>
    </lineage>
</organism>
<sequence length="203" mass="21251">MQLNLPLHTKAATAAVPGLACCATPAQADQATQPAPHRVVFILPGQGVGTLPYQPLAHAPTPPPSPRRLIGCAPRTRRPPSPWWGTAPGGISARHYLKNLGGAEHTAVYVALGSPQYGSPSACLQPGTARDLCPGSGFLTQLNAGDDTPGPTAYYALRSAQEWADGRLDGGQCRMAPSRTRSRRSAAASTTPSNRYSTRPQVP</sequence>
<evidence type="ECO:0000256" key="2">
    <source>
        <dbReference type="SAM" id="SignalP"/>
    </source>
</evidence>
<dbReference type="PATRIC" id="fig|1544413.3.peg.1646"/>
<dbReference type="STRING" id="1544413.Clow_01642"/>
<gene>
    <name evidence="3" type="ORF">Clow_01642</name>
</gene>
<dbReference type="Gene3D" id="3.40.50.1820">
    <property type="entry name" value="alpha/beta hydrolase"/>
    <property type="match status" value="1"/>
</dbReference>
<evidence type="ECO:0000313" key="3">
    <source>
        <dbReference type="EMBL" id="KQB85902.1"/>
    </source>
</evidence>
<dbReference type="EMBL" id="LKEV01000005">
    <property type="protein sequence ID" value="KQB85902.1"/>
    <property type="molecule type" value="Genomic_DNA"/>
</dbReference>
<accession>A0A0Q0Z8I3</accession>
<feature type="signal peptide" evidence="2">
    <location>
        <begin position="1"/>
        <end position="28"/>
    </location>
</feature>
<protein>
    <recommendedName>
        <fullName evidence="5">Cutinase</fullName>
    </recommendedName>
</protein>
<reference evidence="3 4" key="1">
    <citation type="submission" date="2015-10" db="EMBL/GenBank/DDBJ databases">
        <title>Corynebacteirum lowii and Corynebacterium oculi species nova, derived from human clinical disease and and emended description of Corynebacterium mastiditis.</title>
        <authorList>
            <person name="Bernard K."/>
            <person name="Pacheco A.L."/>
            <person name="Mcdougall C."/>
            <person name="Burtx T."/>
            <person name="Weibe D."/>
            <person name="Tyler S."/>
            <person name="Olson A.B."/>
            <person name="Cnockaert M."/>
            <person name="Eguchi H."/>
            <person name="Kuwahara T."/>
            <person name="Nakayama-Imaohji H."/>
            <person name="Boudewijins M."/>
            <person name="Van Hoecke F."/>
            <person name="Bernier A.-M."/>
            <person name="Vandamme P."/>
        </authorList>
    </citation>
    <scope>NUCLEOTIDE SEQUENCE [LARGE SCALE GENOMIC DNA]</scope>
    <source>
        <strain evidence="3 4">NML 130206</strain>
    </source>
</reference>
<dbReference type="Proteomes" id="UP000050488">
    <property type="component" value="Unassembled WGS sequence"/>
</dbReference>
<comment type="caution">
    <text evidence="3">The sequence shown here is derived from an EMBL/GenBank/DDBJ whole genome shotgun (WGS) entry which is preliminary data.</text>
</comment>
<name>A0A0Q0Z8I3_9CORY</name>
<keyword evidence="2" id="KW-0732">Signal</keyword>
<dbReference type="AlphaFoldDB" id="A0A0Q0Z8I3"/>
<feature type="region of interest" description="Disordered" evidence="1">
    <location>
        <begin position="168"/>
        <end position="203"/>
    </location>
</feature>
<dbReference type="InterPro" id="IPR029058">
    <property type="entry name" value="AB_hydrolase_fold"/>
</dbReference>
<proteinExistence type="predicted"/>
<keyword evidence="4" id="KW-1185">Reference proteome</keyword>
<evidence type="ECO:0000256" key="1">
    <source>
        <dbReference type="SAM" id="MobiDB-lite"/>
    </source>
</evidence>
<evidence type="ECO:0008006" key="5">
    <source>
        <dbReference type="Google" id="ProtNLM"/>
    </source>
</evidence>
<feature type="compositionally biased region" description="Polar residues" evidence="1">
    <location>
        <begin position="194"/>
        <end position="203"/>
    </location>
</feature>
<evidence type="ECO:0000313" key="4">
    <source>
        <dbReference type="Proteomes" id="UP000050488"/>
    </source>
</evidence>
<dbReference type="OrthoDB" id="8871309at2"/>